<dbReference type="GO" id="GO:0042742">
    <property type="term" value="P:defense response to bacterium"/>
    <property type="evidence" value="ECO:0007669"/>
    <property type="project" value="TreeGrafter"/>
</dbReference>
<comment type="subcellular location">
    <subcellularLocation>
        <location evidence="7">Cell junction</location>
        <location evidence="7">Plasmodesma</location>
    </subcellularLocation>
    <subcellularLocation>
        <location evidence="1">Cell membrane</location>
        <topology evidence="1">Single-pass type I membrane protein</topology>
    </subcellularLocation>
</comment>
<dbReference type="PANTHER" id="PTHR32080:SF43">
    <property type="entry name" value="GNK2-LIKE DOMAIN-CONTAINING PROTEIN"/>
    <property type="match status" value="1"/>
</dbReference>
<organism evidence="11 12">
    <name type="scientific">Artemisia annua</name>
    <name type="common">Sweet wormwood</name>
    <dbReference type="NCBI Taxonomy" id="35608"/>
    <lineage>
        <taxon>Eukaryota</taxon>
        <taxon>Viridiplantae</taxon>
        <taxon>Streptophyta</taxon>
        <taxon>Embryophyta</taxon>
        <taxon>Tracheophyta</taxon>
        <taxon>Spermatophyta</taxon>
        <taxon>Magnoliopsida</taxon>
        <taxon>eudicotyledons</taxon>
        <taxon>Gunneridae</taxon>
        <taxon>Pentapetalae</taxon>
        <taxon>asterids</taxon>
        <taxon>campanulids</taxon>
        <taxon>Asterales</taxon>
        <taxon>Asteraceae</taxon>
        <taxon>Asteroideae</taxon>
        <taxon>Anthemideae</taxon>
        <taxon>Artemisiinae</taxon>
        <taxon>Artemisia</taxon>
    </lineage>
</organism>
<keyword evidence="4" id="KW-0677">Repeat</keyword>
<dbReference type="PANTHER" id="PTHR32080">
    <property type="entry name" value="ANTIFUNGAL PROTEIN GINKBILOBIN-2-LIKE"/>
    <property type="match status" value="1"/>
</dbReference>
<feature type="domain" description="Gnk2-homologous" evidence="10">
    <location>
        <begin position="94"/>
        <end position="195"/>
    </location>
</feature>
<keyword evidence="12" id="KW-1185">Reference proteome</keyword>
<evidence type="ECO:0000256" key="6">
    <source>
        <dbReference type="ARBA" id="ARBA00023157"/>
    </source>
</evidence>
<dbReference type="Pfam" id="PF01657">
    <property type="entry name" value="Stress-antifung"/>
    <property type="match status" value="2"/>
</dbReference>
<dbReference type="GO" id="GO:0009506">
    <property type="term" value="C:plasmodesma"/>
    <property type="evidence" value="ECO:0007669"/>
    <property type="project" value="UniProtKB-SubCell"/>
</dbReference>
<evidence type="ECO:0000256" key="3">
    <source>
        <dbReference type="ARBA" id="ARBA00022729"/>
    </source>
</evidence>
<feature type="domain" description="Gnk2-homologous" evidence="10">
    <location>
        <begin position="1"/>
        <end position="93"/>
    </location>
</feature>
<comment type="caution">
    <text evidence="11">The sequence shown here is derived from an EMBL/GenBank/DDBJ whole genome shotgun (WGS) entry which is preliminary data.</text>
</comment>
<dbReference type="InterPro" id="IPR002902">
    <property type="entry name" value="GNK2"/>
</dbReference>
<evidence type="ECO:0000256" key="1">
    <source>
        <dbReference type="ARBA" id="ARBA00004251"/>
    </source>
</evidence>
<dbReference type="CDD" id="cd23509">
    <property type="entry name" value="Gnk2-like"/>
    <property type="match status" value="2"/>
</dbReference>
<keyword evidence="6" id="KW-1015">Disulfide bond</keyword>
<dbReference type="InterPro" id="IPR051378">
    <property type="entry name" value="Cell2Cell_Antifungal"/>
</dbReference>
<evidence type="ECO:0000259" key="10">
    <source>
        <dbReference type="PROSITE" id="PS51473"/>
    </source>
</evidence>
<name>A0A2U1L009_ARTAN</name>
<dbReference type="AlphaFoldDB" id="A0A2U1L009"/>
<dbReference type="PROSITE" id="PS51473">
    <property type="entry name" value="GNK2"/>
    <property type="match status" value="2"/>
</dbReference>
<evidence type="ECO:0000313" key="12">
    <source>
        <dbReference type="Proteomes" id="UP000245207"/>
    </source>
</evidence>
<evidence type="ECO:0000256" key="2">
    <source>
        <dbReference type="ARBA" id="ARBA00022581"/>
    </source>
</evidence>
<dbReference type="InterPro" id="IPR038408">
    <property type="entry name" value="GNK2_sf"/>
</dbReference>
<evidence type="ECO:0000256" key="4">
    <source>
        <dbReference type="ARBA" id="ARBA00022737"/>
    </source>
</evidence>
<evidence type="ECO:0000256" key="7">
    <source>
        <dbReference type="ARBA" id="ARBA00024184"/>
    </source>
</evidence>
<evidence type="ECO:0000256" key="5">
    <source>
        <dbReference type="ARBA" id="ARBA00022949"/>
    </source>
</evidence>
<feature type="region of interest" description="Disordered" evidence="9">
    <location>
        <begin position="202"/>
        <end position="269"/>
    </location>
</feature>
<sequence>MTPYESNVNSLFTAIVDSASVCKFNKFAISSPGYSQSDNIAYGLFQCRGDLSSSDCKVCVTNSVSQLKAICPLSTGGTILLDRCFVKYDNTMFFGDDDKVETLKRCGPSVGYNSEVLNRIDSALATLIAGNGQYYRVGDYGSVHGVAQCVQDLSETQCEDCLSEAFGRLRSECATSAWGDMYLGKCYIRYDDQGKDRKVEENIKRSDTGKDRKVEENIKRSDTGKDRKVEENIKRSDTGKDRKVEENIKRSGTGKDRKVEENIKRPGTG</sequence>
<keyword evidence="5" id="KW-0965">Cell junction</keyword>
<keyword evidence="2" id="KW-0945">Host-virus interaction</keyword>
<keyword evidence="3" id="KW-0732">Signal</keyword>
<accession>A0A2U1L009</accession>
<dbReference type="GO" id="GO:0005886">
    <property type="term" value="C:plasma membrane"/>
    <property type="evidence" value="ECO:0007669"/>
    <property type="project" value="UniProtKB-SubCell"/>
</dbReference>
<evidence type="ECO:0000256" key="8">
    <source>
        <dbReference type="ARBA" id="ARBA00038393"/>
    </source>
</evidence>
<dbReference type="EMBL" id="PKPP01012469">
    <property type="protein sequence ID" value="PWA42338.1"/>
    <property type="molecule type" value="Genomic_DNA"/>
</dbReference>
<dbReference type="OrthoDB" id="1097929at2759"/>
<dbReference type="Proteomes" id="UP000245207">
    <property type="component" value="Unassembled WGS sequence"/>
</dbReference>
<dbReference type="Gene3D" id="3.30.430.20">
    <property type="entry name" value="Gnk2 domain, C-X8-C-X2-C motif"/>
    <property type="match status" value="2"/>
</dbReference>
<dbReference type="STRING" id="35608.A0A2U1L009"/>
<gene>
    <name evidence="11" type="ORF">CTI12_AA545690</name>
</gene>
<comment type="similarity">
    <text evidence="8">Belongs to the cysteine-rich repeat secretory protein family. Plasmodesmata-located proteins (PDLD) subfamily.</text>
</comment>
<reference evidence="11 12" key="1">
    <citation type="journal article" date="2018" name="Mol. Plant">
        <title>The genome of Artemisia annua provides insight into the evolution of Asteraceae family and artemisinin biosynthesis.</title>
        <authorList>
            <person name="Shen Q."/>
            <person name="Zhang L."/>
            <person name="Liao Z."/>
            <person name="Wang S."/>
            <person name="Yan T."/>
            <person name="Shi P."/>
            <person name="Liu M."/>
            <person name="Fu X."/>
            <person name="Pan Q."/>
            <person name="Wang Y."/>
            <person name="Lv Z."/>
            <person name="Lu X."/>
            <person name="Zhang F."/>
            <person name="Jiang W."/>
            <person name="Ma Y."/>
            <person name="Chen M."/>
            <person name="Hao X."/>
            <person name="Li L."/>
            <person name="Tang Y."/>
            <person name="Lv G."/>
            <person name="Zhou Y."/>
            <person name="Sun X."/>
            <person name="Brodelius P.E."/>
            <person name="Rose J.K.C."/>
            <person name="Tang K."/>
        </authorList>
    </citation>
    <scope>NUCLEOTIDE SEQUENCE [LARGE SCALE GENOMIC DNA]</scope>
    <source>
        <strain evidence="12">cv. Huhao1</strain>
        <tissue evidence="11">Leaf</tissue>
    </source>
</reference>
<evidence type="ECO:0000256" key="9">
    <source>
        <dbReference type="SAM" id="MobiDB-lite"/>
    </source>
</evidence>
<evidence type="ECO:0000313" key="11">
    <source>
        <dbReference type="EMBL" id="PWA42338.1"/>
    </source>
</evidence>
<proteinExistence type="inferred from homology"/>
<protein>
    <submittedName>
        <fullName evidence="11">Gnk2-like domain-containing protein</fullName>
    </submittedName>
</protein>